<dbReference type="OrthoDB" id="10640274at2759"/>
<organism evidence="2 3">
    <name type="scientific">Ostreococcus tauri</name>
    <name type="common">Marine green alga</name>
    <dbReference type="NCBI Taxonomy" id="70448"/>
    <lineage>
        <taxon>Eukaryota</taxon>
        <taxon>Viridiplantae</taxon>
        <taxon>Chlorophyta</taxon>
        <taxon>Mamiellophyceae</taxon>
        <taxon>Mamiellales</taxon>
        <taxon>Bathycoccaceae</taxon>
        <taxon>Ostreococcus</taxon>
    </lineage>
</organism>
<comment type="caution">
    <text evidence="2">The sequence shown here is derived from an EMBL/GenBank/DDBJ whole genome shotgun (WGS) entry which is preliminary data.</text>
</comment>
<dbReference type="Proteomes" id="UP000009170">
    <property type="component" value="Unassembled WGS sequence"/>
</dbReference>
<keyword evidence="3" id="KW-1185">Reference proteome</keyword>
<gene>
    <name evidence="2" type="ORF">OT_ostta14g00120</name>
</gene>
<proteinExistence type="predicted"/>
<dbReference type="AlphaFoldDB" id="A0A096PBC5"/>
<sequence length="398" mass="42918">MGCASTKAIDAEPGNGRDARARAREGDEATMTDAAMIHDSNDGEDGGRVGDEGWGDERARVGDEAMRSMEGRAGASREVKERWMRSPRSRGTGKSLRGAADGGRGTPVVSGGRSMIELRSFNDRDRDVGTLDDAVVRTRGRQDRGLPPTPTANGRLERASRSSLENDAGGKMSVMSWLKDVGRGGRGANWQTPTTASTMLAHARQRAQHKRTLSLSINSTDDLSAFADRAPQRVSSGGIPVDVILEDARAYTADDFLSDIENVVTGMRERQDIVRRLTVETIDACKTLVELEAPVEAMLRLKEVTMETVEDELDENSTILSDGSSSAVHLAASLADEDGFEISSAILTSPSRSITLRSPSGSSRRVGEISLEDVEAELQDVRRIAFESAPPERALSLF</sequence>
<dbReference type="KEGG" id="ota:OT_ostta14g00120"/>
<evidence type="ECO:0000313" key="2">
    <source>
        <dbReference type="EMBL" id="CEG01947.1"/>
    </source>
</evidence>
<dbReference type="GeneID" id="34946353"/>
<feature type="region of interest" description="Disordered" evidence="1">
    <location>
        <begin position="1"/>
        <end position="111"/>
    </location>
</feature>
<feature type="region of interest" description="Disordered" evidence="1">
    <location>
        <begin position="137"/>
        <end position="169"/>
    </location>
</feature>
<feature type="compositionally biased region" description="Basic and acidic residues" evidence="1">
    <location>
        <begin position="39"/>
        <end position="84"/>
    </location>
</feature>
<dbReference type="InParanoid" id="A0A096PBC5"/>
<evidence type="ECO:0000256" key="1">
    <source>
        <dbReference type="SAM" id="MobiDB-lite"/>
    </source>
</evidence>
<dbReference type="RefSeq" id="XP_022841267.1">
    <property type="nucleotide sequence ID" value="XM_022982482.1"/>
</dbReference>
<name>A0A096PBC5_OSTTA</name>
<feature type="compositionally biased region" description="Basic and acidic residues" evidence="1">
    <location>
        <begin position="15"/>
        <end position="27"/>
    </location>
</feature>
<evidence type="ECO:0000313" key="3">
    <source>
        <dbReference type="Proteomes" id="UP000009170"/>
    </source>
</evidence>
<reference evidence="2 3" key="2">
    <citation type="journal article" date="2014" name="BMC Genomics">
        <title>An improved genome of the model marine alga Ostreococcus tauri unfolds by assessing Illumina de novo assemblies.</title>
        <authorList>
            <person name="Blanc-Mathieu R."/>
            <person name="Verhelst B."/>
            <person name="Derelle E."/>
            <person name="Rombauts S."/>
            <person name="Bouget F.Y."/>
            <person name="Carre I."/>
            <person name="Chateau A."/>
            <person name="Eyre-Walker A."/>
            <person name="Grimsley N."/>
            <person name="Moreau H."/>
            <person name="Piegu B."/>
            <person name="Rivals E."/>
            <person name="Schackwitz W."/>
            <person name="Van de Peer Y."/>
            <person name="Piganeau G."/>
        </authorList>
    </citation>
    <scope>NUCLEOTIDE SEQUENCE [LARGE SCALE GENOMIC DNA]</scope>
    <source>
        <strain evidence="3">OTTH 0595 / CCAP 157/2 / RCC745</strain>
    </source>
</reference>
<reference evidence="3" key="1">
    <citation type="journal article" date="2006" name="Proc. Natl. Acad. Sci. U.S.A.">
        <title>Genome analysis of the smallest free-living eukaryote Ostreococcus tauri unveils many unique features.</title>
        <authorList>
            <person name="Derelle E."/>
            <person name="Ferraz C."/>
            <person name="Rombauts S."/>
            <person name="Rouze P."/>
            <person name="Worden A.Z."/>
            <person name="Robbens S."/>
            <person name="Partensky F."/>
            <person name="Degroeve S."/>
            <person name="Echeynie S."/>
            <person name="Cooke R."/>
            <person name="Saeys Y."/>
            <person name="Wuyts J."/>
            <person name="Jabbari K."/>
            <person name="Bowler C."/>
            <person name="Panaud O."/>
            <person name="Piegu B."/>
            <person name="Ball S.G."/>
            <person name="Ral J.-P."/>
            <person name="Bouget F.-Y."/>
            <person name="Piganeau G."/>
            <person name="De Baets B."/>
            <person name="Picard A."/>
            <person name="Delseny M."/>
            <person name="Demaille J."/>
            <person name="Van de Peer Y."/>
            <person name="Moreau H."/>
        </authorList>
    </citation>
    <scope>NUCLEOTIDE SEQUENCE [LARGE SCALE GENOMIC DNA]</scope>
    <source>
        <strain evidence="3">OTTH 0595 / CCAP 157/2 / RCC745</strain>
    </source>
</reference>
<dbReference type="EMBL" id="CAID01000014">
    <property type="protein sequence ID" value="CEG01947.1"/>
    <property type="molecule type" value="Genomic_DNA"/>
</dbReference>
<accession>A0A096PBC5</accession>
<protein>
    <submittedName>
        <fullName evidence="2">Unnamed product</fullName>
    </submittedName>
</protein>